<evidence type="ECO:0000256" key="1">
    <source>
        <dbReference type="SAM" id="MobiDB-lite"/>
    </source>
</evidence>
<evidence type="ECO:0000313" key="3">
    <source>
        <dbReference type="Proteomes" id="UP001519460"/>
    </source>
</evidence>
<name>A0ABD0J249_9CAEN</name>
<evidence type="ECO:0000313" key="2">
    <source>
        <dbReference type="EMBL" id="KAK7449360.1"/>
    </source>
</evidence>
<gene>
    <name evidence="2" type="ORF">BaRGS_00040011</name>
</gene>
<organism evidence="2 3">
    <name type="scientific">Batillaria attramentaria</name>
    <dbReference type="NCBI Taxonomy" id="370345"/>
    <lineage>
        <taxon>Eukaryota</taxon>
        <taxon>Metazoa</taxon>
        <taxon>Spiralia</taxon>
        <taxon>Lophotrochozoa</taxon>
        <taxon>Mollusca</taxon>
        <taxon>Gastropoda</taxon>
        <taxon>Caenogastropoda</taxon>
        <taxon>Sorbeoconcha</taxon>
        <taxon>Cerithioidea</taxon>
        <taxon>Batillariidae</taxon>
        <taxon>Batillaria</taxon>
    </lineage>
</organism>
<dbReference type="AlphaFoldDB" id="A0ABD0J249"/>
<feature type="region of interest" description="Disordered" evidence="1">
    <location>
        <begin position="111"/>
        <end position="141"/>
    </location>
</feature>
<keyword evidence="3" id="KW-1185">Reference proteome</keyword>
<sequence>MRRRPIYNNKVTPRESALYPTAKIMMWTRGGSFDNAHGVPFSSNHFVPVIEKDDFDDDWAFQEPDISEPSLLVTAILVNKAFNLTDGNVLPVSTNCPPELSTLSSAFSLLPTTQSPASSTGPSSNHARRSKRRASSESLDEMDLETFISEHTVAVDSDSDDEGEEPSITWKRVKRPICKDKFQPATPPGPRHHLPADALPSEYFFLYFKEELLDKMVESANAYVPIYLAEQRRKKEVDVRVQQVTGIRSSCPSLIKT</sequence>
<protein>
    <submittedName>
        <fullName evidence="2">Uncharacterized protein</fullName>
    </submittedName>
</protein>
<reference evidence="2 3" key="1">
    <citation type="journal article" date="2023" name="Sci. Data">
        <title>Genome assembly of the Korean intertidal mud-creeper Batillaria attramentaria.</title>
        <authorList>
            <person name="Patra A.K."/>
            <person name="Ho P.T."/>
            <person name="Jun S."/>
            <person name="Lee S.J."/>
            <person name="Kim Y."/>
            <person name="Won Y.J."/>
        </authorList>
    </citation>
    <scope>NUCLEOTIDE SEQUENCE [LARGE SCALE GENOMIC DNA]</scope>
    <source>
        <strain evidence="2">Wonlab-2016</strain>
    </source>
</reference>
<comment type="caution">
    <text evidence="2">The sequence shown here is derived from an EMBL/GenBank/DDBJ whole genome shotgun (WGS) entry which is preliminary data.</text>
</comment>
<dbReference type="Proteomes" id="UP001519460">
    <property type="component" value="Unassembled WGS sequence"/>
</dbReference>
<feature type="compositionally biased region" description="Polar residues" evidence="1">
    <location>
        <begin position="111"/>
        <end position="122"/>
    </location>
</feature>
<proteinExistence type="predicted"/>
<accession>A0ABD0J249</accession>
<dbReference type="EMBL" id="JACVVK020000750">
    <property type="protein sequence ID" value="KAK7449360.1"/>
    <property type="molecule type" value="Genomic_DNA"/>
</dbReference>